<keyword evidence="1" id="KW-1133">Transmembrane helix</keyword>
<evidence type="ECO:0000313" key="2">
    <source>
        <dbReference type="EMBL" id="EST47398.1"/>
    </source>
</evidence>
<sequence>MQTKKCEPCPLNCELCSSATVCNKCNFGFITTIQGTCTGTMVRKYCKDGAFVDCDKNLTSECDCGTAINCESCTEANNTCLTCLPSVVKGGNGVCNICVPGFKIIGVMCWPDDQVGRVTNNLSGGIIAGIILGTLACICGVGAIVFFVIKNKRCKTIP</sequence>
<organism evidence="2">
    <name type="scientific">Spironucleus salmonicida</name>
    <dbReference type="NCBI Taxonomy" id="348837"/>
    <lineage>
        <taxon>Eukaryota</taxon>
        <taxon>Metamonada</taxon>
        <taxon>Diplomonadida</taxon>
        <taxon>Hexamitidae</taxon>
        <taxon>Hexamitinae</taxon>
        <taxon>Spironucleus</taxon>
    </lineage>
</organism>
<name>V6LT14_9EUKA</name>
<dbReference type="InterPro" id="IPR009030">
    <property type="entry name" value="Growth_fac_rcpt_cys_sf"/>
</dbReference>
<dbReference type="SUPFAM" id="SSF57184">
    <property type="entry name" value="Growth factor receptor domain"/>
    <property type="match status" value="1"/>
</dbReference>
<accession>V6LT14</accession>
<protein>
    <submittedName>
        <fullName evidence="2">Cysteine-rich membrane protein 2</fullName>
    </submittedName>
</protein>
<evidence type="ECO:0000256" key="1">
    <source>
        <dbReference type="SAM" id="Phobius"/>
    </source>
</evidence>
<proteinExistence type="predicted"/>
<reference evidence="2" key="1">
    <citation type="journal article" date="2014" name="PLoS Genet.">
        <title>The Genome of Spironucleus salmonicida Highlights a Fish Pathogen Adapted to Fluctuating Environments.</title>
        <authorList>
            <person name="Xu F."/>
            <person name="Jerlstrom-Hultqvist J."/>
            <person name="Einarsson E."/>
            <person name="Astvaldsson A."/>
            <person name="Svard S.G."/>
            <person name="Andersson J.O."/>
        </authorList>
    </citation>
    <scope>NUCLEOTIDE SEQUENCE</scope>
</reference>
<keyword evidence="1" id="KW-0812">Transmembrane</keyword>
<dbReference type="VEuPathDB" id="GiardiaDB:SS50377_27094"/>
<keyword evidence="1" id="KW-0472">Membrane</keyword>
<dbReference type="EMBL" id="KI546040">
    <property type="protein sequence ID" value="EST47398.1"/>
    <property type="molecule type" value="Genomic_DNA"/>
</dbReference>
<feature type="transmembrane region" description="Helical" evidence="1">
    <location>
        <begin position="126"/>
        <end position="149"/>
    </location>
</feature>
<dbReference type="AlphaFoldDB" id="V6LT14"/>
<gene>
    <name evidence="2" type="ORF">SS50377_12385</name>
</gene>